<dbReference type="eggNOG" id="COG1734">
    <property type="taxonomic scope" value="Bacteria"/>
</dbReference>
<feature type="compositionally biased region" description="Basic and acidic residues" evidence="7">
    <location>
        <begin position="41"/>
        <end position="50"/>
    </location>
</feature>
<dbReference type="PROSITE" id="PS01102">
    <property type="entry name" value="ZF_DKSA_1"/>
    <property type="match status" value="1"/>
</dbReference>
<feature type="binding site" evidence="5">
    <location>
        <position position="104"/>
    </location>
    <ligand>
        <name>Zn(2+)</name>
        <dbReference type="ChEBI" id="CHEBI:29105"/>
    </ligand>
</feature>
<dbReference type="GO" id="GO:0005737">
    <property type="term" value="C:cytoplasm"/>
    <property type="evidence" value="ECO:0007669"/>
    <property type="project" value="UniProtKB-SubCell"/>
</dbReference>
<evidence type="ECO:0000259" key="9">
    <source>
        <dbReference type="Pfam" id="PF21157"/>
    </source>
</evidence>
<dbReference type="STRING" id="1167006.UWK_02313"/>
<dbReference type="SUPFAM" id="SSF109635">
    <property type="entry name" value="DnaK suppressor protein DksA, alpha-hairpin domain"/>
    <property type="match status" value="1"/>
</dbReference>
<dbReference type="EMBL" id="CP003985">
    <property type="protein sequence ID" value="AGF78853.1"/>
    <property type="molecule type" value="Genomic_DNA"/>
</dbReference>
<dbReference type="AlphaFoldDB" id="M1P5T8"/>
<sequence>MEHKVLDSFRKQLEEKRADILKEAERTLAELNDQSGNIPDPNDRASAESGRSFELRIRQREQKLLSKIEEALQRIEDGNFGECDSCGELIGLKRLEARPVTTLCIECKTAQESKEKSLRK</sequence>
<dbReference type="InterPro" id="IPR012784">
    <property type="entry name" value="DksA_RNA_pol-bd"/>
</dbReference>
<dbReference type="PROSITE" id="PS51128">
    <property type="entry name" value="ZF_DKSA_2"/>
    <property type="match status" value="1"/>
</dbReference>
<feature type="domain" description="Zinc finger DksA/TraR C4-type" evidence="8">
    <location>
        <begin position="78"/>
        <end position="112"/>
    </location>
</feature>
<organism evidence="10 11">
    <name type="scientific">Desulfocapsa sulfexigens (strain DSM 10523 / SB164P1)</name>
    <dbReference type="NCBI Taxonomy" id="1167006"/>
    <lineage>
        <taxon>Bacteria</taxon>
        <taxon>Pseudomonadati</taxon>
        <taxon>Thermodesulfobacteriota</taxon>
        <taxon>Desulfobulbia</taxon>
        <taxon>Desulfobulbales</taxon>
        <taxon>Desulfocapsaceae</taxon>
        <taxon>Desulfocapsa</taxon>
    </lineage>
</organism>
<comment type="subcellular location">
    <subcellularLocation>
        <location evidence="5">Cytoplasm</location>
    </subcellularLocation>
</comment>
<dbReference type="Gene3D" id="1.20.120.910">
    <property type="entry name" value="DksA, coiled-coil domain"/>
    <property type="match status" value="1"/>
</dbReference>
<dbReference type="RefSeq" id="WP_015404541.1">
    <property type="nucleotide sequence ID" value="NC_020304.1"/>
</dbReference>
<gene>
    <name evidence="5" type="primary">dksA</name>
    <name evidence="10" type="ordered locus">UWK_02313</name>
</gene>
<feature type="binding site" evidence="5">
    <location>
        <position position="83"/>
    </location>
    <ligand>
        <name>Zn(2+)</name>
        <dbReference type="ChEBI" id="CHEBI:29105"/>
    </ligand>
</feature>
<dbReference type="Proteomes" id="UP000011721">
    <property type="component" value="Chromosome"/>
</dbReference>
<feature type="region of interest" description="Disordered" evidence="7">
    <location>
        <begin position="30"/>
        <end position="50"/>
    </location>
</feature>
<dbReference type="PANTHER" id="PTHR33823">
    <property type="entry name" value="RNA POLYMERASE-BINDING TRANSCRIPTION FACTOR DKSA-RELATED"/>
    <property type="match status" value="1"/>
</dbReference>
<dbReference type="SUPFAM" id="SSF57716">
    <property type="entry name" value="Glucocorticoid receptor-like (DNA-binding domain)"/>
    <property type="match status" value="1"/>
</dbReference>
<dbReference type="GO" id="GO:0008270">
    <property type="term" value="F:zinc ion binding"/>
    <property type="evidence" value="ECO:0007669"/>
    <property type="project" value="UniProtKB-UniRule"/>
</dbReference>
<keyword evidence="3 5" id="KW-0863">Zinc-finger</keyword>
<accession>M1P5T8</accession>
<dbReference type="Pfam" id="PF21157">
    <property type="entry name" value="DksA_N"/>
    <property type="match status" value="1"/>
</dbReference>
<evidence type="ECO:0000256" key="3">
    <source>
        <dbReference type="ARBA" id="ARBA00022771"/>
    </source>
</evidence>
<dbReference type="InterPro" id="IPR048489">
    <property type="entry name" value="DksA_N"/>
</dbReference>
<evidence type="ECO:0000256" key="5">
    <source>
        <dbReference type="HAMAP-Rule" id="MF_00926"/>
    </source>
</evidence>
<evidence type="ECO:0000256" key="1">
    <source>
        <dbReference type="ARBA" id="ARBA00022490"/>
    </source>
</evidence>
<feature type="binding site" evidence="5">
    <location>
        <position position="86"/>
    </location>
    <ligand>
        <name>Zn(2+)</name>
        <dbReference type="ChEBI" id="CHEBI:29105"/>
    </ligand>
</feature>
<comment type="subunit">
    <text evidence="5">Interacts directly with the RNA polymerase.</text>
</comment>
<keyword evidence="1 5" id="KW-0963">Cytoplasm</keyword>
<dbReference type="InterPro" id="IPR037187">
    <property type="entry name" value="DnaK_N"/>
</dbReference>
<feature type="binding site" evidence="5">
    <location>
        <position position="107"/>
    </location>
    <ligand>
        <name>Zn(2+)</name>
        <dbReference type="ChEBI" id="CHEBI:29105"/>
    </ligand>
</feature>
<feature type="domain" description="DnaK suppressor protein DksA N-terminal" evidence="9">
    <location>
        <begin position="6"/>
        <end position="75"/>
    </location>
</feature>
<dbReference type="OrthoDB" id="9803742at2"/>
<evidence type="ECO:0000256" key="2">
    <source>
        <dbReference type="ARBA" id="ARBA00022723"/>
    </source>
</evidence>
<comment type="function">
    <text evidence="5">Transcription factor that acts by binding directly to the RNA polymerase (RNAP). Required for negative regulation of rRNA expression and positive regulation of several amino acid biosynthesis promoters.</text>
</comment>
<proteinExistence type="inferred from homology"/>
<dbReference type="HOGENOM" id="CLU_043144_2_1_7"/>
<reference evidence="11" key="1">
    <citation type="journal article" date="2013" name="Stand. Genomic Sci.">
        <title>Complete genome sequence of Desulfocapsa sulfexigens, a marine deltaproteobacterium specialized in disproportionating inorganic sulfur compounds.</title>
        <authorList>
            <person name="Finster K.W."/>
            <person name="Kjeldsen K.U."/>
            <person name="Kube M."/>
            <person name="Reinhardt R."/>
            <person name="Mussmann M."/>
            <person name="Amann R."/>
            <person name="Schreiber L."/>
        </authorList>
    </citation>
    <scope>NUCLEOTIDE SEQUENCE [LARGE SCALE GENOMIC DNA]</scope>
    <source>
        <strain evidence="11">DSM 10523 / SB164P1</strain>
    </source>
</reference>
<dbReference type="KEGG" id="dsf:UWK_02313"/>
<protein>
    <recommendedName>
        <fullName evidence="5">RNA polymerase-binding transcription factor DksA</fullName>
    </recommendedName>
</protein>
<evidence type="ECO:0000313" key="11">
    <source>
        <dbReference type="Proteomes" id="UP000011721"/>
    </source>
</evidence>
<dbReference type="Pfam" id="PF01258">
    <property type="entry name" value="zf-dskA_traR"/>
    <property type="match status" value="1"/>
</dbReference>
<dbReference type="PANTHER" id="PTHR33823:SF2">
    <property type="entry name" value="RNA POLYMERASE-BINDING TRANSCRIPTION FACTOR DKSA"/>
    <property type="match status" value="1"/>
</dbReference>
<dbReference type="NCBIfam" id="TIGR02420">
    <property type="entry name" value="dksA"/>
    <property type="match status" value="1"/>
</dbReference>
<evidence type="ECO:0000256" key="4">
    <source>
        <dbReference type="ARBA" id="ARBA00022833"/>
    </source>
</evidence>
<evidence type="ECO:0000313" key="10">
    <source>
        <dbReference type="EMBL" id="AGF78853.1"/>
    </source>
</evidence>
<keyword evidence="11" id="KW-1185">Reference proteome</keyword>
<dbReference type="GO" id="GO:0010468">
    <property type="term" value="P:regulation of gene expression"/>
    <property type="evidence" value="ECO:0007669"/>
    <property type="project" value="UniProtKB-UniRule"/>
</dbReference>
<feature type="zinc finger region" description="dksA C4-type" evidence="6">
    <location>
        <begin position="83"/>
        <end position="107"/>
    </location>
</feature>
<comment type="similarity">
    <text evidence="5">Belongs to the DksA family.</text>
</comment>
<name>M1P5T8_DESSD</name>
<keyword evidence="4 5" id="KW-0862">Zinc</keyword>
<dbReference type="InterPro" id="IPR000962">
    <property type="entry name" value="Znf_DskA_TraR"/>
</dbReference>
<evidence type="ECO:0000256" key="6">
    <source>
        <dbReference type="PROSITE-ProRule" id="PRU00510"/>
    </source>
</evidence>
<dbReference type="HAMAP" id="MF_00926">
    <property type="entry name" value="DksA"/>
    <property type="match status" value="1"/>
</dbReference>
<dbReference type="PATRIC" id="fig|1167006.5.peg.2510"/>
<evidence type="ECO:0000259" key="8">
    <source>
        <dbReference type="Pfam" id="PF01258"/>
    </source>
</evidence>
<evidence type="ECO:0000256" key="7">
    <source>
        <dbReference type="SAM" id="MobiDB-lite"/>
    </source>
</evidence>
<keyword evidence="2 5" id="KW-0479">Metal-binding</keyword>
<dbReference type="InterPro" id="IPR020458">
    <property type="entry name" value="Znf_DskA_TraR_CS"/>
</dbReference>